<dbReference type="SUPFAM" id="SSF51338">
    <property type="entry name" value="Composite domain of metallo-dependent hydrolases"/>
    <property type="match status" value="1"/>
</dbReference>
<dbReference type="Gene3D" id="2.30.40.10">
    <property type="entry name" value="Urease, subunit C, domain 1"/>
    <property type="match status" value="1"/>
</dbReference>
<dbReference type="Gene3D" id="3.20.20.140">
    <property type="entry name" value="Metal-dependent hydrolases"/>
    <property type="match status" value="1"/>
</dbReference>
<dbReference type="Pfam" id="PF01979">
    <property type="entry name" value="Amidohydro_1"/>
    <property type="match status" value="1"/>
</dbReference>
<dbReference type="InterPro" id="IPR011059">
    <property type="entry name" value="Metal-dep_hydrolase_composite"/>
</dbReference>
<name>A0A2M9BZT7_9MICO</name>
<dbReference type="InterPro" id="IPR006680">
    <property type="entry name" value="Amidohydro-rel"/>
</dbReference>
<sequence>MTSPQHEGHRRLLIANGSILRGVGVDDVPEIADVLIVDGVITEIGTDLVAVRDEATEILDATDKLVIPGMINSHYHSHDTLAKGTLEEEPLEYWRLMALPPQYPKRSREEVKARTLLGAYECLRSGMTTVQDMVTLFPFDPEHLEAVVEAYEEIGIRAVVGLQYADKKGISTIPFWEDVFPEELHGSLSTAAEPDADIDQLSYLEEHYLQGPARERVTWALGPSAPERCSTGLLQRTMALAEKYDLQIFTHIYESKGMALQARREYPQYAGSLIRRLQEEGMIGPRVNLAHSVWLLPDEIELLAETGTNVVLNPLSNLKLKSGIPPIHALEEAGVSFGLGCDNCSCSDAQNMFQAMKLFALVAAISNPDPGPNQADRAFHAATAGGAHALDREEDLGRLAPGYRGDVVLMDLTDPTFVPLNSAVRQLVYTESGRGVTDVVVDGRIVIRAGVLQTIDPADLLARIASVVPEFQKDFEQVKKRADGLSGYLLEAHHRTWAEDVGANRLFTGR</sequence>
<evidence type="ECO:0000259" key="2">
    <source>
        <dbReference type="Pfam" id="PF01979"/>
    </source>
</evidence>
<gene>
    <name evidence="3" type="ORF">CLV54_1275</name>
</gene>
<keyword evidence="4" id="KW-1185">Reference proteome</keyword>
<proteinExistence type="predicted"/>
<evidence type="ECO:0000313" key="3">
    <source>
        <dbReference type="EMBL" id="PJJ63605.1"/>
    </source>
</evidence>
<dbReference type="PANTHER" id="PTHR43794:SF11">
    <property type="entry name" value="AMIDOHYDROLASE-RELATED DOMAIN-CONTAINING PROTEIN"/>
    <property type="match status" value="1"/>
</dbReference>
<evidence type="ECO:0000256" key="1">
    <source>
        <dbReference type="ARBA" id="ARBA00022801"/>
    </source>
</evidence>
<dbReference type="InterPro" id="IPR050287">
    <property type="entry name" value="MTA/SAH_deaminase"/>
</dbReference>
<dbReference type="AlphaFoldDB" id="A0A2M9BZT7"/>
<keyword evidence="1 3" id="KW-0378">Hydrolase</keyword>
<protein>
    <submittedName>
        <fullName evidence="3">Cytosine/adenosine deaminase-related metal-dependent hydrolase</fullName>
    </submittedName>
</protein>
<reference evidence="3 4" key="1">
    <citation type="submission" date="2017-11" db="EMBL/GenBank/DDBJ databases">
        <title>Genomic Encyclopedia of Archaeal and Bacterial Type Strains, Phase II (KMG-II): From Individual Species to Whole Genera.</title>
        <authorList>
            <person name="Goeker M."/>
        </authorList>
    </citation>
    <scope>NUCLEOTIDE SEQUENCE [LARGE SCALE GENOMIC DNA]</scope>
    <source>
        <strain evidence="3 4">DSM 25625</strain>
    </source>
</reference>
<dbReference type="GO" id="GO:0016810">
    <property type="term" value="F:hydrolase activity, acting on carbon-nitrogen (but not peptide) bonds"/>
    <property type="evidence" value="ECO:0007669"/>
    <property type="project" value="InterPro"/>
</dbReference>
<dbReference type="RefSeq" id="WP_100344083.1">
    <property type="nucleotide sequence ID" value="NZ_PGFB01000002.1"/>
</dbReference>
<feature type="domain" description="Amidohydrolase-related" evidence="2">
    <location>
        <begin position="65"/>
        <end position="446"/>
    </location>
</feature>
<accession>A0A2M9BZT7</accession>
<organism evidence="3 4">
    <name type="scientific">Compostimonas suwonensis</name>
    <dbReference type="NCBI Taxonomy" id="1048394"/>
    <lineage>
        <taxon>Bacteria</taxon>
        <taxon>Bacillati</taxon>
        <taxon>Actinomycetota</taxon>
        <taxon>Actinomycetes</taxon>
        <taxon>Micrococcales</taxon>
        <taxon>Microbacteriaceae</taxon>
        <taxon>Compostimonas</taxon>
    </lineage>
</organism>
<evidence type="ECO:0000313" key="4">
    <source>
        <dbReference type="Proteomes" id="UP000230161"/>
    </source>
</evidence>
<dbReference type="OrthoDB" id="3189065at2"/>
<comment type="caution">
    <text evidence="3">The sequence shown here is derived from an EMBL/GenBank/DDBJ whole genome shotgun (WGS) entry which is preliminary data.</text>
</comment>
<dbReference type="PANTHER" id="PTHR43794">
    <property type="entry name" value="AMINOHYDROLASE SSNA-RELATED"/>
    <property type="match status" value="1"/>
</dbReference>
<dbReference type="InterPro" id="IPR032466">
    <property type="entry name" value="Metal_Hydrolase"/>
</dbReference>
<dbReference type="Proteomes" id="UP000230161">
    <property type="component" value="Unassembled WGS sequence"/>
</dbReference>
<dbReference type="EMBL" id="PGFB01000002">
    <property type="protein sequence ID" value="PJJ63605.1"/>
    <property type="molecule type" value="Genomic_DNA"/>
</dbReference>
<dbReference type="SUPFAM" id="SSF51556">
    <property type="entry name" value="Metallo-dependent hydrolases"/>
    <property type="match status" value="1"/>
</dbReference>